<name>A0A2M6W0M8_9BACT</name>
<dbReference type="Proteomes" id="UP000229362">
    <property type="component" value="Unassembled WGS sequence"/>
</dbReference>
<protein>
    <submittedName>
        <fullName evidence="2">DNA-protecting protein DprA</fullName>
    </submittedName>
</protein>
<dbReference type="InterPro" id="IPR057666">
    <property type="entry name" value="DrpA_SLOG"/>
</dbReference>
<proteinExistence type="predicted"/>
<dbReference type="AlphaFoldDB" id="A0A2M6W0M8"/>
<evidence type="ECO:0000313" key="3">
    <source>
        <dbReference type="Proteomes" id="UP000229362"/>
    </source>
</evidence>
<evidence type="ECO:0000259" key="1">
    <source>
        <dbReference type="Pfam" id="PF02481"/>
    </source>
</evidence>
<dbReference type="GO" id="GO:0009294">
    <property type="term" value="P:DNA-mediated transformation"/>
    <property type="evidence" value="ECO:0007669"/>
    <property type="project" value="InterPro"/>
</dbReference>
<sequence>DIAPQTHTGLAEKIIHAGGALVSEHPPGFEPFKSSFARRNRIVAALS</sequence>
<dbReference type="Pfam" id="PF02481">
    <property type="entry name" value="DNA_processg_A"/>
    <property type="match status" value="1"/>
</dbReference>
<feature type="non-terminal residue" evidence="2">
    <location>
        <position position="47"/>
    </location>
</feature>
<evidence type="ECO:0000313" key="2">
    <source>
        <dbReference type="EMBL" id="PIT86363.1"/>
    </source>
</evidence>
<feature type="non-terminal residue" evidence="2">
    <location>
        <position position="1"/>
    </location>
</feature>
<feature type="domain" description="Smf/DprA SLOG" evidence="1">
    <location>
        <begin position="2"/>
        <end position="47"/>
    </location>
</feature>
<organism evidence="2 3">
    <name type="scientific">Candidatus Magasanikbacteria bacterium CG10_big_fil_rev_8_21_14_0_10_43_6</name>
    <dbReference type="NCBI Taxonomy" id="1974650"/>
    <lineage>
        <taxon>Bacteria</taxon>
        <taxon>Candidatus Magasanikiibacteriota</taxon>
    </lineage>
</organism>
<reference evidence="3" key="1">
    <citation type="submission" date="2017-09" db="EMBL/GenBank/DDBJ databases">
        <title>Depth-based differentiation of microbial function through sediment-hosted aquifers and enrichment of novel symbionts in the deep terrestrial subsurface.</title>
        <authorList>
            <person name="Probst A.J."/>
            <person name="Ladd B."/>
            <person name="Jarett J.K."/>
            <person name="Geller-Mcgrath D.E."/>
            <person name="Sieber C.M.K."/>
            <person name="Emerson J.B."/>
            <person name="Anantharaman K."/>
            <person name="Thomas B.C."/>
            <person name="Malmstrom R."/>
            <person name="Stieglmeier M."/>
            <person name="Klingl A."/>
            <person name="Woyke T."/>
            <person name="Ryan C.M."/>
            <person name="Banfield J.F."/>
        </authorList>
    </citation>
    <scope>NUCLEOTIDE SEQUENCE [LARGE SCALE GENOMIC DNA]</scope>
</reference>
<comment type="caution">
    <text evidence="2">The sequence shown here is derived from an EMBL/GenBank/DDBJ whole genome shotgun (WGS) entry which is preliminary data.</text>
</comment>
<gene>
    <name evidence="2" type="ORF">COU33_03600</name>
</gene>
<dbReference type="Gene3D" id="3.40.50.450">
    <property type="match status" value="1"/>
</dbReference>
<accession>A0A2M6W0M8</accession>
<dbReference type="EMBL" id="PFBZ01000155">
    <property type="protein sequence ID" value="PIT86363.1"/>
    <property type="molecule type" value="Genomic_DNA"/>
</dbReference>